<proteinExistence type="inferred from homology"/>
<dbReference type="Pfam" id="PF01341">
    <property type="entry name" value="Glyco_hydro_6"/>
    <property type="match status" value="1"/>
</dbReference>
<dbReference type="InterPro" id="IPR036434">
    <property type="entry name" value="Beta_cellobiohydrolase_sf"/>
</dbReference>
<dbReference type="SUPFAM" id="SSF51989">
    <property type="entry name" value="Glycosyl hydrolases family 6, cellulases"/>
    <property type="match status" value="1"/>
</dbReference>
<dbReference type="EC" id="3.2.1.-" evidence="1"/>
<keyword evidence="1" id="KW-0326">Glycosidase</keyword>
<reference evidence="4" key="1">
    <citation type="journal article" date="2019" name="Int. J. Syst. Evol. Microbiol.">
        <title>The Global Catalogue of Microorganisms (GCM) 10K type strain sequencing project: providing services to taxonomists for standard genome sequencing and annotation.</title>
        <authorList>
            <consortium name="The Broad Institute Genomics Platform"/>
            <consortium name="The Broad Institute Genome Sequencing Center for Infectious Disease"/>
            <person name="Wu L."/>
            <person name="Ma J."/>
        </authorList>
    </citation>
    <scope>NUCLEOTIDE SEQUENCE [LARGE SCALE GENOMIC DNA]</scope>
    <source>
        <strain evidence="4">JCM 15309</strain>
    </source>
</reference>
<keyword evidence="1" id="KW-0624">Polysaccharide degradation</keyword>
<evidence type="ECO:0000313" key="4">
    <source>
        <dbReference type="Proteomes" id="UP001500571"/>
    </source>
</evidence>
<organism evidence="3 4">
    <name type="scientific">Nocardioides panacihumi</name>
    <dbReference type="NCBI Taxonomy" id="400774"/>
    <lineage>
        <taxon>Bacteria</taxon>
        <taxon>Bacillati</taxon>
        <taxon>Actinomycetota</taxon>
        <taxon>Actinomycetes</taxon>
        <taxon>Propionibacteriales</taxon>
        <taxon>Nocardioidaceae</taxon>
        <taxon>Nocardioides</taxon>
    </lineage>
</organism>
<protein>
    <recommendedName>
        <fullName evidence="1">Glucanase</fullName>
        <ecNumber evidence="1">3.2.1.-</ecNumber>
    </recommendedName>
</protein>
<comment type="similarity">
    <text evidence="1">Belongs to the glycosyl hydrolase family 6.</text>
</comment>
<dbReference type="EMBL" id="BAAAPB010000008">
    <property type="protein sequence ID" value="GAA1978508.1"/>
    <property type="molecule type" value="Genomic_DNA"/>
</dbReference>
<gene>
    <name evidence="3" type="ORF">GCM10009798_44680</name>
</gene>
<sequence length="368" mass="40336">MTTQSARADGSRLPLPDAKSFGGGRYATNPSNPLGGGTWAVNNGFWENGRGLYTDYLSSSGTDRTYLGRAALQPSALWLTGTNSFALNKVPDYLRTVNPTNDPNKLVQVAVFGLWPRGEGARSTPLTATEQAHYRTWIQRVSAGIGGSRVLIALEPDLAITTNPARDGVHDPRVRQSLTRYAAKWFHDHNRRATVYLDAGASDWLSPDQAAALLRRSGVAYVRGFSLDITHYTRTPDNITQGAAILRALARRGVSGKHFVIDTADSGRGYTYAQWDHRFGSSTFDNSRSCPDGQATLCNALGVPPTWQVVQPAYVAALRLTAAQVRVTRRSVDAYLWLTRPWMYDQASPYQHDKALSAARSTPFAALY</sequence>
<name>A0ABP5DHK8_9ACTN</name>
<feature type="region of interest" description="Disordered" evidence="2">
    <location>
        <begin position="1"/>
        <end position="29"/>
    </location>
</feature>
<dbReference type="PRINTS" id="PR00733">
    <property type="entry name" value="GLHYDRLASE6"/>
</dbReference>
<keyword evidence="1" id="KW-0119">Carbohydrate metabolism</keyword>
<keyword evidence="4" id="KW-1185">Reference proteome</keyword>
<keyword evidence="1" id="KW-0136">Cellulose degradation</keyword>
<accession>A0ABP5DHK8</accession>
<evidence type="ECO:0000256" key="2">
    <source>
        <dbReference type="SAM" id="MobiDB-lite"/>
    </source>
</evidence>
<evidence type="ECO:0000313" key="3">
    <source>
        <dbReference type="EMBL" id="GAA1978508.1"/>
    </source>
</evidence>
<dbReference type="InterPro" id="IPR016288">
    <property type="entry name" value="Beta_cellobiohydrolase"/>
</dbReference>
<dbReference type="Gene3D" id="3.20.20.40">
    <property type="entry name" value="1, 4-beta cellobiohydrolase"/>
    <property type="match status" value="1"/>
</dbReference>
<dbReference type="Proteomes" id="UP001500571">
    <property type="component" value="Unassembled WGS sequence"/>
</dbReference>
<evidence type="ECO:0000256" key="1">
    <source>
        <dbReference type="RuleBase" id="RU361186"/>
    </source>
</evidence>
<dbReference type="PANTHER" id="PTHR34876:SF4">
    <property type="entry name" value="1,4-BETA-D-GLUCAN CELLOBIOHYDROLASE C-RELATED"/>
    <property type="match status" value="1"/>
</dbReference>
<keyword evidence="1" id="KW-0378">Hydrolase</keyword>
<dbReference type="PANTHER" id="PTHR34876">
    <property type="match status" value="1"/>
</dbReference>
<comment type="caution">
    <text evidence="3">The sequence shown here is derived from an EMBL/GenBank/DDBJ whole genome shotgun (WGS) entry which is preliminary data.</text>
</comment>
<dbReference type="PIRSF" id="PIRSF001100">
    <property type="entry name" value="Beta_cellobiohydrolase"/>
    <property type="match status" value="1"/>
</dbReference>